<accession>A0A167PVL8</accession>
<evidence type="ECO:0000313" key="1">
    <source>
        <dbReference type="EMBL" id="KZO99161.1"/>
    </source>
</evidence>
<proteinExistence type="predicted"/>
<name>A0A167PVL8_CALVF</name>
<organism evidence="1 2">
    <name type="scientific">Calocera viscosa (strain TUFC12733)</name>
    <dbReference type="NCBI Taxonomy" id="1330018"/>
    <lineage>
        <taxon>Eukaryota</taxon>
        <taxon>Fungi</taxon>
        <taxon>Dikarya</taxon>
        <taxon>Basidiomycota</taxon>
        <taxon>Agaricomycotina</taxon>
        <taxon>Dacrymycetes</taxon>
        <taxon>Dacrymycetales</taxon>
        <taxon>Dacrymycetaceae</taxon>
        <taxon>Calocera</taxon>
    </lineage>
</organism>
<sequence>MTSRTMILRTAIHAPAPYNRPPGVRFNVPPARLPDGVSDIIDVDGPTTKPVVTRCRMTDIKETDVAGVKKVDLDALQVDIEKWAGVECLHITKWDVGRHHIVYRCQLHKKGKNGLEHIIVRLCKPCLREKKLASETATIRYIRKRVLLIPIPPVFYVNLSPDNPVGCEFSFQRLATGVNAEIMWTIWQYEDKVKVVDNVADMMHALFTHRLTTEGYGALLPSSNKPETIAGWMAGPAITEEMLDRSFDAPKRGRRNEQAKPRLPVPCGPWESPSDWMGANIKNQLRYLEHTPEEACQSVGWDLKTLPKALDGHKRLLRQMVHLASVVPCPPSLPNSVSPALWRPSLKLADIMTLPESGEITALLDWELTVIVPLWQAAVVPSFLVGSSPADAEAMERYRTRFVDRMHELDTQMAELDPWTVKWHDCYTQGLLFRQIKEHCDKQWYELNEKTQKVVNQWAALARKA</sequence>
<gene>
    <name evidence="1" type="ORF">CALVIDRAFT_596268</name>
</gene>
<dbReference type="GO" id="GO:0005739">
    <property type="term" value="C:mitochondrion"/>
    <property type="evidence" value="ECO:0007669"/>
    <property type="project" value="TreeGrafter"/>
</dbReference>
<keyword evidence="2" id="KW-1185">Reference proteome</keyword>
<dbReference type="PANTHER" id="PTHR36091">
    <property type="entry name" value="ALTERED INHERITANCE OF MITOCHONDRIA PROTEIN 9, MITOCHONDRIAL"/>
    <property type="match status" value="1"/>
</dbReference>
<dbReference type="STRING" id="1330018.A0A167PVL8"/>
<protein>
    <recommendedName>
        <fullName evidence="3">Aminoglycoside phosphotransferase domain-containing protein</fullName>
    </recommendedName>
</protein>
<dbReference type="EMBL" id="KV417273">
    <property type="protein sequence ID" value="KZO99161.1"/>
    <property type="molecule type" value="Genomic_DNA"/>
</dbReference>
<evidence type="ECO:0000313" key="2">
    <source>
        <dbReference type="Proteomes" id="UP000076738"/>
    </source>
</evidence>
<dbReference type="Proteomes" id="UP000076738">
    <property type="component" value="Unassembled WGS sequence"/>
</dbReference>
<evidence type="ECO:0008006" key="3">
    <source>
        <dbReference type="Google" id="ProtNLM"/>
    </source>
</evidence>
<dbReference type="InterPro" id="IPR051035">
    <property type="entry name" value="Mito_inheritance_9"/>
</dbReference>
<reference evidence="1 2" key="1">
    <citation type="journal article" date="2016" name="Mol. Biol. Evol.">
        <title>Comparative Genomics of Early-Diverging Mushroom-Forming Fungi Provides Insights into the Origins of Lignocellulose Decay Capabilities.</title>
        <authorList>
            <person name="Nagy L.G."/>
            <person name="Riley R."/>
            <person name="Tritt A."/>
            <person name="Adam C."/>
            <person name="Daum C."/>
            <person name="Floudas D."/>
            <person name="Sun H."/>
            <person name="Yadav J.S."/>
            <person name="Pangilinan J."/>
            <person name="Larsson K.H."/>
            <person name="Matsuura K."/>
            <person name="Barry K."/>
            <person name="Labutti K."/>
            <person name="Kuo R."/>
            <person name="Ohm R.A."/>
            <person name="Bhattacharya S.S."/>
            <person name="Shirouzu T."/>
            <person name="Yoshinaga Y."/>
            <person name="Martin F.M."/>
            <person name="Grigoriev I.V."/>
            <person name="Hibbett D.S."/>
        </authorList>
    </citation>
    <scope>NUCLEOTIDE SEQUENCE [LARGE SCALE GENOMIC DNA]</scope>
    <source>
        <strain evidence="1 2">TUFC12733</strain>
    </source>
</reference>
<dbReference type="PANTHER" id="PTHR36091:SF1">
    <property type="entry name" value="ALTERED INHERITANCE OF MITOCHONDRIA PROTEIN 9, MITOCHONDRIAL"/>
    <property type="match status" value="1"/>
</dbReference>
<dbReference type="AlphaFoldDB" id="A0A167PVL8"/>
<dbReference type="OrthoDB" id="2968323at2759"/>